<feature type="transmembrane region" description="Helical" evidence="1">
    <location>
        <begin position="20"/>
        <end position="40"/>
    </location>
</feature>
<dbReference type="EMBL" id="NHYD01000343">
    <property type="protein sequence ID" value="PPQ94449.1"/>
    <property type="molecule type" value="Genomic_DNA"/>
</dbReference>
<organism evidence="2 3">
    <name type="scientific">Psilocybe cyanescens</name>
    <dbReference type="NCBI Taxonomy" id="93625"/>
    <lineage>
        <taxon>Eukaryota</taxon>
        <taxon>Fungi</taxon>
        <taxon>Dikarya</taxon>
        <taxon>Basidiomycota</taxon>
        <taxon>Agaricomycotina</taxon>
        <taxon>Agaricomycetes</taxon>
        <taxon>Agaricomycetidae</taxon>
        <taxon>Agaricales</taxon>
        <taxon>Agaricineae</taxon>
        <taxon>Strophariaceae</taxon>
        <taxon>Psilocybe</taxon>
    </lineage>
</organism>
<keyword evidence="1" id="KW-0472">Membrane</keyword>
<keyword evidence="3" id="KW-1185">Reference proteome</keyword>
<sequence length="99" mass="10942">MDAAITPEKDVAGKSGSRVVLFYVHVLVRIFAASILWLSYMEGEDLPAFKPALKLDPWCRSNGSMVTDISSNTEHELFRISHLASSENLSSELSDELIS</sequence>
<reference evidence="2 3" key="1">
    <citation type="journal article" date="2018" name="Evol. Lett.">
        <title>Horizontal gene cluster transfer increased hallucinogenic mushroom diversity.</title>
        <authorList>
            <person name="Reynolds H.T."/>
            <person name="Vijayakumar V."/>
            <person name="Gluck-Thaler E."/>
            <person name="Korotkin H.B."/>
            <person name="Matheny P.B."/>
            <person name="Slot J.C."/>
        </authorList>
    </citation>
    <scope>NUCLEOTIDE SEQUENCE [LARGE SCALE GENOMIC DNA]</scope>
    <source>
        <strain evidence="2 3">2631</strain>
    </source>
</reference>
<proteinExistence type="predicted"/>
<dbReference type="AlphaFoldDB" id="A0A409XUE5"/>
<gene>
    <name evidence="2" type="ORF">CVT25_002540</name>
</gene>
<name>A0A409XUE5_PSICY</name>
<protein>
    <submittedName>
        <fullName evidence="2">Uncharacterized protein</fullName>
    </submittedName>
</protein>
<keyword evidence="1" id="KW-0812">Transmembrane</keyword>
<evidence type="ECO:0000256" key="1">
    <source>
        <dbReference type="SAM" id="Phobius"/>
    </source>
</evidence>
<evidence type="ECO:0000313" key="3">
    <source>
        <dbReference type="Proteomes" id="UP000283269"/>
    </source>
</evidence>
<evidence type="ECO:0000313" key="2">
    <source>
        <dbReference type="EMBL" id="PPQ94449.1"/>
    </source>
</evidence>
<dbReference type="Proteomes" id="UP000283269">
    <property type="component" value="Unassembled WGS sequence"/>
</dbReference>
<keyword evidence="1" id="KW-1133">Transmembrane helix</keyword>
<accession>A0A409XUE5</accession>
<comment type="caution">
    <text evidence="2">The sequence shown here is derived from an EMBL/GenBank/DDBJ whole genome shotgun (WGS) entry which is preliminary data.</text>
</comment>
<dbReference type="InParanoid" id="A0A409XUE5"/>